<evidence type="ECO:0000256" key="2">
    <source>
        <dbReference type="ARBA" id="ARBA00022771"/>
    </source>
</evidence>
<keyword evidence="3" id="KW-0862">Zinc</keyword>
<dbReference type="InterPro" id="IPR001841">
    <property type="entry name" value="Znf_RING"/>
</dbReference>
<protein>
    <recommendedName>
        <fullName evidence="6">RING-type domain-containing protein</fullName>
    </recommendedName>
</protein>
<keyword evidence="8" id="KW-1185">Reference proteome</keyword>
<dbReference type="SMART" id="SM00184">
    <property type="entry name" value="RING"/>
    <property type="match status" value="1"/>
</dbReference>
<dbReference type="PANTHER" id="PTHR46016">
    <property type="entry name" value="ZINC FINGER, RING/FYVE/PHD-TYPE"/>
    <property type="match status" value="1"/>
</dbReference>
<feature type="domain" description="RING-type" evidence="6">
    <location>
        <begin position="48"/>
        <end position="82"/>
    </location>
</feature>
<evidence type="ECO:0000259" key="6">
    <source>
        <dbReference type="PROSITE" id="PS50089"/>
    </source>
</evidence>
<sequence length="361" mass="37630">MGARPSSEVKVAHSGAAASNVAAPAASARRPEYPPGTSMMDIPHDVECPICLEVFERPATLSCGHTFCLSCVAGMPACPVCRQSIDNKPKEDVCFTRRLTSESLWCRCGAKVPLAEANAHASKCPDCIESRCSTEKAKYVPPSTRSGASSSGGALGYYPTATSTYDCPLCPMGPFTVQQLIRHCEQHHSSGNRAAVCPICASLPWGDPHYWSRNFVAHLRQRHRYHGDYGHSASTSSSAAASAASGVLYESAQSSAALMESEDVVLQRVLLESLTTASHPPPPPPSSHHTDVNASSPAAVYAALSACTNSSTTIGSSTTQSGSSSSSSSSEGGTTNDSPAPSPGSSPVMSTPPQPRTVESD</sequence>
<dbReference type="PROSITE" id="PS00518">
    <property type="entry name" value="ZF_RING_1"/>
    <property type="match status" value="1"/>
</dbReference>
<dbReference type="GO" id="GO:0008270">
    <property type="term" value="F:zinc ion binding"/>
    <property type="evidence" value="ECO:0007669"/>
    <property type="project" value="UniProtKB-KW"/>
</dbReference>
<dbReference type="STRING" id="1169540.A0A0G4EQZ3"/>
<dbReference type="InterPro" id="IPR017907">
    <property type="entry name" value="Znf_RING_CS"/>
</dbReference>
<evidence type="ECO:0000256" key="5">
    <source>
        <dbReference type="SAM" id="MobiDB-lite"/>
    </source>
</evidence>
<dbReference type="Proteomes" id="UP000041254">
    <property type="component" value="Unassembled WGS sequence"/>
</dbReference>
<dbReference type="OrthoDB" id="6105938at2759"/>
<dbReference type="InterPro" id="IPR013083">
    <property type="entry name" value="Znf_RING/FYVE/PHD"/>
</dbReference>
<feature type="compositionally biased region" description="Pro residues" evidence="5">
    <location>
        <begin position="340"/>
        <end position="355"/>
    </location>
</feature>
<feature type="compositionally biased region" description="Low complexity" evidence="5">
    <location>
        <begin position="310"/>
        <end position="335"/>
    </location>
</feature>
<name>A0A0G4EQZ3_VITBC</name>
<evidence type="ECO:0000313" key="7">
    <source>
        <dbReference type="EMBL" id="CEL99904.1"/>
    </source>
</evidence>
<dbReference type="SUPFAM" id="SSF57850">
    <property type="entry name" value="RING/U-box"/>
    <property type="match status" value="1"/>
</dbReference>
<dbReference type="InterPro" id="IPR051438">
    <property type="entry name" value="RNF_E3_ubiq-protein_ligase"/>
</dbReference>
<reference evidence="7 8" key="1">
    <citation type="submission" date="2014-11" db="EMBL/GenBank/DDBJ databases">
        <authorList>
            <person name="Zhu J."/>
            <person name="Qi W."/>
            <person name="Song R."/>
        </authorList>
    </citation>
    <scope>NUCLEOTIDE SEQUENCE [LARGE SCALE GENOMIC DNA]</scope>
</reference>
<keyword evidence="1" id="KW-0479">Metal-binding</keyword>
<dbReference type="Pfam" id="PF13445">
    <property type="entry name" value="zf-RING_UBOX"/>
    <property type="match status" value="1"/>
</dbReference>
<dbReference type="GO" id="GO:0006511">
    <property type="term" value="P:ubiquitin-dependent protein catabolic process"/>
    <property type="evidence" value="ECO:0007669"/>
    <property type="project" value="TreeGrafter"/>
</dbReference>
<evidence type="ECO:0000256" key="1">
    <source>
        <dbReference type="ARBA" id="ARBA00022723"/>
    </source>
</evidence>
<dbReference type="PANTHER" id="PTHR46016:SF1">
    <property type="entry name" value="RING-TYPE DOMAIN-CONTAINING PROTEIN"/>
    <property type="match status" value="1"/>
</dbReference>
<dbReference type="PhylomeDB" id="A0A0G4EQZ3"/>
<dbReference type="EMBL" id="CDMY01000291">
    <property type="protein sequence ID" value="CEL99904.1"/>
    <property type="molecule type" value="Genomic_DNA"/>
</dbReference>
<keyword evidence="2 4" id="KW-0863">Zinc-finger</keyword>
<dbReference type="Gene3D" id="3.30.40.10">
    <property type="entry name" value="Zinc/RING finger domain, C3HC4 (zinc finger)"/>
    <property type="match status" value="1"/>
</dbReference>
<dbReference type="GO" id="GO:0061630">
    <property type="term" value="F:ubiquitin protein ligase activity"/>
    <property type="evidence" value="ECO:0007669"/>
    <property type="project" value="TreeGrafter"/>
</dbReference>
<evidence type="ECO:0000313" key="8">
    <source>
        <dbReference type="Proteomes" id="UP000041254"/>
    </source>
</evidence>
<dbReference type="PROSITE" id="PS50089">
    <property type="entry name" value="ZF_RING_2"/>
    <property type="match status" value="1"/>
</dbReference>
<feature type="region of interest" description="Disordered" evidence="5">
    <location>
        <begin position="310"/>
        <end position="361"/>
    </location>
</feature>
<dbReference type="VEuPathDB" id="CryptoDB:Vbra_4065"/>
<dbReference type="GO" id="GO:0000209">
    <property type="term" value="P:protein polyubiquitination"/>
    <property type="evidence" value="ECO:0007669"/>
    <property type="project" value="TreeGrafter"/>
</dbReference>
<accession>A0A0G4EQZ3</accession>
<gene>
    <name evidence="7" type="ORF">Vbra_4065</name>
</gene>
<evidence type="ECO:0000256" key="3">
    <source>
        <dbReference type="ARBA" id="ARBA00022833"/>
    </source>
</evidence>
<dbReference type="AlphaFoldDB" id="A0A0G4EQZ3"/>
<organism evidence="7 8">
    <name type="scientific">Vitrella brassicaformis (strain CCMP3155)</name>
    <dbReference type="NCBI Taxonomy" id="1169540"/>
    <lineage>
        <taxon>Eukaryota</taxon>
        <taxon>Sar</taxon>
        <taxon>Alveolata</taxon>
        <taxon>Colpodellida</taxon>
        <taxon>Vitrellaceae</taxon>
        <taxon>Vitrella</taxon>
    </lineage>
</organism>
<dbReference type="InParanoid" id="A0A0G4EQZ3"/>
<dbReference type="Pfam" id="PF05605">
    <property type="entry name" value="zf-Di19"/>
    <property type="match status" value="1"/>
</dbReference>
<proteinExistence type="predicted"/>
<dbReference type="InterPro" id="IPR008598">
    <property type="entry name" value="Di19_Zn-bd"/>
</dbReference>
<evidence type="ECO:0000256" key="4">
    <source>
        <dbReference type="PROSITE-ProRule" id="PRU00175"/>
    </source>
</evidence>
<dbReference type="InterPro" id="IPR027370">
    <property type="entry name" value="Znf-RING_euk"/>
</dbReference>